<proteinExistence type="predicted"/>
<sequence>MPAFSQLSIASSIGMSGMSIGMSPSPSEKNHLSETTPLDAQVGYPLLIPLSDKFIFNRAKILMNINLKVRLATSWFQPPA</sequence>
<accession>A0AAV4Y4D7</accession>
<protein>
    <submittedName>
        <fullName evidence="1">Uncharacterized protein</fullName>
    </submittedName>
</protein>
<keyword evidence="2" id="KW-1185">Reference proteome</keyword>
<dbReference type="EMBL" id="BPLR01001290">
    <property type="protein sequence ID" value="GIZ01379.1"/>
    <property type="molecule type" value="Genomic_DNA"/>
</dbReference>
<comment type="caution">
    <text evidence="1">The sequence shown here is derived from an EMBL/GenBank/DDBJ whole genome shotgun (WGS) entry which is preliminary data.</text>
</comment>
<evidence type="ECO:0000313" key="1">
    <source>
        <dbReference type="EMBL" id="GIZ01379.1"/>
    </source>
</evidence>
<gene>
    <name evidence="1" type="ORF">CEXT_19341</name>
</gene>
<name>A0AAV4Y4D7_CAEEX</name>
<evidence type="ECO:0000313" key="2">
    <source>
        <dbReference type="Proteomes" id="UP001054945"/>
    </source>
</evidence>
<reference evidence="1 2" key="1">
    <citation type="submission" date="2021-06" db="EMBL/GenBank/DDBJ databases">
        <title>Caerostris extrusa draft genome.</title>
        <authorList>
            <person name="Kono N."/>
            <person name="Arakawa K."/>
        </authorList>
    </citation>
    <scope>NUCLEOTIDE SEQUENCE [LARGE SCALE GENOMIC DNA]</scope>
</reference>
<dbReference type="Proteomes" id="UP001054945">
    <property type="component" value="Unassembled WGS sequence"/>
</dbReference>
<organism evidence="1 2">
    <name type="scientific">Caerostris extrusa</name>
    <name type="common">Bark spider</name>
    <name type="synonym">Caerostris bankana</name>
    <dbReference type="NCBI Taxonomy" id="172846"/>
    <lineage>
        <taxon>Eukaryota</taxon>
        <taxon>Metazoa</taxon>
        <taxon>Ecdysozoa</taxon>
        <taxon>Arthropoda</taxon>
        <taxon>Chelicerata</taxon>
        <taxon>Arachnida</taxon>
        <taxon>Araneae</taxon>
        <taxon>Araneomorphae</taxon>
        <taxon>Entelegynae</taxon>
        <taxon>Araneoidea</taxon>
        <taxon>Araneidae</taxon>
        <taxon>Caerostris</taxon>
    </lineage>
</organism>
<dbReference type="AlphaFoldDB" id="A0AAV4Y4D7"/>